<evidence type="ECO:0000256" key="2">
    <source>
        <dbReference type="SAM" id="Phobius"/>
    </source>
</evidence>
<evidence type="ECO:0000313" key="3">
    <source>
        <dbReference type="EMBL" id="KAL3817981.1"/>
    </source>
</evidence>
<dbReference type="PANTHER" id="PTHR34189:SF13">
    <property type="entry name" value="TRANSMEMBRANE PROTEIN"/>
    <property type="match status" value="1"/>
</dbReference>
<feature type="transmembrane region" description="Helical" evidence="2">
    <location>
        <begin position="57"/>
        <end position="76"/>
    </location>
</feature>
<organism evidence="3 4">
    <name type="scientific">Penstemon smallii</name>
    <dbReference type="NCBI Taxonomy" id="265156"/>
    <lineage>
        <taxon>Eukaryota</taxon>
        <taxon>Viridiplantae</taxon>
        <taxon>Streptophyta</taxon>
        <taxon>Embryophyta</taxon>
        <taxon>Tracheophyta</taxon>
        <taxon>Spermatophyta</taxon>
        <taxon>Magnoliopsida</taxon>
        <taxon>eudicotyledons</taxon>
        <taxon>Gunneridae</taxon>
        <taxon>Pentapetalae</taxon>
        <taxon>asterids</taxon>
        <taxon>lamiids</taxon>
        <taxon>Lamiales</taxon>
        <taxon>Plantaginaceae</taxon>
        <taxon>Cheloneae</taxon>
        <taxon>Penstemon</taxon>
    </lineage>
</organism>
<gene>
    <name evidence="3" type="ORF">ACJIZ3_003886</name>
</gene>
<dbReference type="PANTHER" id="PTHR34189">
    <property type="entry name" value="TRANSMEMBRANE PROTEIN"/>
    <property type="match status" value="1"/>
</dbReference>
<evidence type="ECO:0008006" key="5">
    <source>
        <dbReference type="Google" id="ProtNLM"/>
    </source>
</evidence>
<name>A0ABD3S0J6_9LAMI</name>
<dbReference type="AlphaFoldDB" id="A0ABD3S0J6"/>
<accession>A0ABD3S0J6</accession>
<dbReference type="EMBL" id="JBJXBP010000007">
    <property type="protein sequence ID" value="KAL3817981.1"/>
    <property type="molecule type" value="Genomic_DNA"/>
</dbReference>
<keyword evidence="4" id="KW-1185">Reference proteome</keyword>
<evidence type="ECO:0000256" key="1">
    <source>
        <dbReference type="SAM" id="MobiDB-lite"/>
    </source>
</evidence>
<dbReference type="Proteomes" id="UP001634393">
    <property type="component" value="Unassembled WGS sequence"/>
</dbReference>
<sequence>MYRSGSSTRVSDEFFSHQSSPTSAADATEVQPLQLPTYNPESHVAKKEKNRLRSSETAIHIIPFLLVLCALILWVFSSPVDMGNKGDTIAFTDRI</sequence>
<comment type="caution">
    <text evidence="3">The sequence shown here is derived from an EMBL/GenBank/DDBJ whole genome shotgun (WGS) entry which is preliminary data.</text>
</comment>
<keyword evidence="2" id="KW-0812">Transmembrane</keyword>
<feature type="compositionally biased region" description="Polar residues" evidence="1">
    <location>
        <begin position="16"/>
        <end position="25"/>
    </location>
</feature>
<keyword evidence="2" id="KW-0472">Membrane</keyword>
<protein>
    <recommendedName>
        <fullName evidence="5">Transmembrane protein</fullName>
    </recommendedName>
</protein>
<reference evidence="3 4" key="1">
    <citation type="submission" date="2024-12" db="EMBL/GenBank/DDBJ databases">
        <title>The unique morphological basis and parallel evolutionary history of personate flowers in Penstemon.</title>
        <authorList>
            <person name="Depatie T.H."/>
            <person name="Wessinger C.A."/>
        </authorList>
    </citation>
    <scope>NUCLEOTIDE SEQUENCE [LARGE SCALE GENOMIC DNA]</scope>
    <source>
        <strain evidence="3">WTNN_2</strain>
        <tissue evidence="3">Leaf</tissue>
    </source>
</reference>
<proteinExistence type="predicted"/>
<feature type="region of interest" description="Disordered" evidence="1">
    <location>
        <begin position="1"/>
        <end position="46"/>
    </location>
</feature>
<keyword evidence="2" id="KW-1133">Transmembrane helix</keyword>
<evidence type="ECO:0000313" key="4">
    <source>
        <dbReference type="Proteomes" id="UP001634393"/>
    </source>
</evidence>